<evidence type="ECO:0000256" key="6">
    <source>
        <dbReference type="ARBA" id="ARBA00022737"/>
    </source>
</evidence>
<dbReference type="GO" id="GO:0007165">
    <property type="term" value="P:signal transduction"/>
    <property type="evidence" value="ECO:0007669"/>
    <property type="project" value="InterPro"/>
</dbReference>
<evidence type="ECO:0000256" key="9">
    <source>
        <dbReference type="ARBA" id="ARBA00023170"/>
    </source>
</evidence>
<dbReference type="AlphaFoldDB" id="A0A8J1XSH8"/>
<keyword evidence="10" id="KW-0325">Glycoprotein</keyword>
<dbReference type="Pfam" id="PF13855">
    <property type="entry name" value="LRR_8"/>
    <property type="match status" value="2"/>
</dbReference>
<keyword evidence="6" id="KW-0677">Repeat</keyword>
<dbReference type="InterPro" id="IPR032675">
    <property type="entry name" value="LRR_dom_sf"/>
</dbReference>
<keyword evidence="12" id="KW-1185">Reference proteome</keyword>
<dbReference type="GO" id="GO:0005886">
    <property type="term" value="C:plasma membrane"/>
    <property type="evidence" value="ECO:0007669"/>
    <property type="project" value="TreeGrafter"/>
</dbReference>
<keyword evidence="7" id="KW-1133">Transmembrane helix</keyword>
<keyword evidence="4" id="KW-0812">Transmembrane</keyword>
<keyword evidence="8" id="KW-0472">Membrane</keyword>
<organism evidence="11 12">
    <name type="scientific">Owenia fusiformis</name>
    <name type="common">Polychaete worm</name>
    <dbReference type="NCBI Taxonomy" id="6347"/>
    <lineage>
        <taxon>Eukaryota</taxon>
        <taxon>Metazoa</taxon>
        <taxon>Spiralia</taxon>
        <taxon>Lophotrochozoa</taxon>
        <taxon>Annelida</taxon>
        <taxon>Polychaeta</taxon>
        <taxon>Sedentaria</taxon>
        <taxon>Canalipalpata</taxon>
        <taxon>Sabellida</taxon>
        <taxon>Oweniida</taxon>
        <taxon>Oweniidae</taxon>
        <taxon>Owenia</taxon>
    </lineage>
</organism>
<dbReference type="SUPFAM" id="SSF52200">
    <property type="entry name" value="Toll/Interleukin receptor TIR domain"/>
    <property type="match status" value="1"/>
</dbReference>
<keyword evidence="9" id="KW-0675">Receptor</keyword>
<dbReference type="SMART" id="SM00255">
    <property type="entry name" value="TIR"/>
    <property type="match status" value="1"/>
</dbReference>
<dbReference type="Gene3D" id="3.40.50.10140">
    <property type="entry name" value="Toll/interleukin-1 receptor homology (TIR) domain"/>
    <property type="match status" value="1"/>
</dbReference>
<evidence type="ECO:0000256" key="10">
    <source>
        <dbReference type="ARBA" id="ARBA00023180"/>
    </source>
</evidence>
<sequence length="932" mass="107260">MFSTYNRYPVLYVLLVGCITGAYQSRDGGQFCPSGCHCTNHDIYNIDCSNMAITYMPTFDRLPQDVPISINMSHNRIQSIAKEDCIHLGQVIQIDLSYNELSHVHSEAFRELTNLKELLLHGNILDTSTFGISKHLPKCLESLSVDARILTSEQKWDGQSIVNLIVYTDDAEAFEPKYQQGLTRVFNLSIHGNNIKCIPRVIFEWESSKVINVELSGHKIKSLDIPRLSKDITIGDLKMNLRGNKISKITAIQTANYYQFQKVSLILPENDMDFIEEGIFPNISRFGVLDLSRNRLKGSDIIRLFKSIRDVPIHALLLNDNNIDLNKLNADIFEPLRNSDLHTLDLSKNHIHSIDRDVFRFLPHLRELIVSNLHQPEVFIHTNLKHLTVHSIHPRYVPELFASLPGSLQTLTISNIEDSYSSEKQFELKNAHNLQKLRIIDSPFQFSLKLWNLSTLSDLELTNSGIRLRGLDIDDAVISQLTEVVFRNEETFNGRDIITFFKMFDKGSALEVLDFSDNDWSILEDTEIQIIVADLELKNLKELRLSNCKLRDSHLVKNVFNGLPKVVLVDLSYNILGHLPNGIFNSLSSLRELYLQGNQLTFIDPNNFQHLPLTYVNVENNRFRCDCDIREFSKWMREFVKKNETALLRGYDSECKYPIALWNRETKVVDFFPNEILCDGNIFKITIPIIIFLIVIIITAAFVHHFWVEIKFKAAICYQDCSVHVFDRGYKGVPSVQFSFDAYVVHHDTDLLWVMDNLLPNLEESPDLKFTLCLEERNFIPGNWREDNILRAVQTSRKTILVISKALLQSSEGVHKLEIELATDQFYEGRRHSIIVIILDHCIVKKHLPKKLSVLLDYAVVLYWPRKQSNINKFWKELKLSLLSVDKYRYQGPLNHSHCTSETCALCRIDTSKLLILPDSHKGPARSHSSPS</sequence>
<gene>
    <name evidence="11" type="ORF">OFUS_LOCUS6059</name>
</gene>
<dbReference type="Gene3D" id="3.80.10.10">
    <property type="entry name" value="Ribonuclease Inhibitor"/>
    <property type="match status" value="4"/>
</dbReference>
<protein>
    <submittedName>
        <fullName evidence="11">Uncharacterized protein</fullName>
    </submittedName>
</protein>
<evidence type="ECO:0000256" key="8">
    <source>
        <dbReference type="ARBA" id="ARBA00023136"/>
    </source>
</evidence>
<dbReference type="Pfam" id="PF01582">
    <property type="entry name" value="TIR"/>
    <property type="match status" value="1"/>
</dbReference>
<reference evidence="11" key="1">
    <citation type="submission" date="2022-03" db="EMBL/GenBank/DDBJ databases">
        <authorList>
            <person name="Martin C."/>
        </authorList>
    </citation>
    <scope>NUCLEOTIDE SEQUENCE</scope>
</reference>
<dbReference type="PANTHER" id="PTHR24365:SF541">
    <property type="entry name" value="PROTEIN TOLL-RELATED"/>
    <property type="match status" value="1"/>
</dbReference>
<dbReference type="SUPFAM" id="SSF52058">
    <property type="entry name" value="L domain-like"/>
    <property type="match status" value="2"/>
</dbReference>
<dbReference type="Proteomes" id="UP000749559">
    <property type="component" value="Unassembled WGS sequence"/>
</dbReference>
<evidence type="ECO:0000256" key="5">
    <source>
        <dbReference type="ARBA" id="ARBA00022729"/>
    </source>
</evidence>
<evidence type="ECO:0000313" key="11">
    <source>
        <dbReference type="EMBL" id="CAH1779231.1"/>
    </source>
</evidence>
<comment type="subcellular location">
    <subcellularLocation>
        <location evidence="1">Membrane</location>
        <topology evidence="1">Single-pass membrane protein</topology>
    </subcellularLocation>
</comment>
<evidence type="ECO:0000256" key="2">
    <source>
        <dbReference type="ARBA" id="ARBA00009634"/>
    </source>
</evidence>
<dbReference type="InterPro" id="IPR003591">
    <property type="entry name" value="Leu-rich_rpt_typical-subtyp"/>
</dbReference>
<dbReference type="PANTHER" id="PTHR24365">
    <property type="entry name" value="TOLL-LIKE RECEPTOR"/>
    <property type="match status" value="1"/>
</dbReference>
<dbReference type="PROSITE" id="PS50104">
    <property type="entry name" value="TIR"/>
    <property type="match status" value="1"/>
</dbReference>
<name>A0A8J1XSH8_OWEFU</name>
<accession>A0A8J1XSH8</accession>
<keyword evidence="5" id="KW-0732">Signal</keyword>
<dbReference type="GO" id="GO:0038023">
    <property type="term" value="F:signaling receptor activity"/>
    <property type="evidence" value="ECO:0007669"/>
    <property type="project" value="TreeGrafter"/>
</dbReference>
<proteinExistence type="inferred from homology"/>
<evidence type="ECO:0000256" key="7">
    <source>
        <dbReference type="ARBA" id="ARBA00022989"/>
    </source>
</evidence>
<dbReference type="SMART" id="SM00369">
    <property type="entry name" value="LRR_TYP"/>
    <property type="match status" value="7"/>
</dbReference>
<evidence type="ECO:0000256" key="1">
    <source>
        <dbReference type="ARBA" id="ARBA00004167"/>
    </source>
</evidence>
<dbReference type="PROSITE" id="PS51450">
    <property type="entry name" value="LRR"/>
    <property type="match status" value="2"/>
</dbReference>
<keyword evidence="3" id="KW-0433">Leucine-rich repeat</keyword>
<dbReference type="EMBL" id="CAIIXF020000003">
    <property type="protein sequence ID" value="CAH1779231.1"/>
    <property type="molecule type" value="Genomic_DNA"/>
</dbReference>
<comment type="caution">
    <text evidence="11">The sequence shown here is derived from an EMBL/GenBank/DDBJ whole genome shotgun (WGS) entry which is preliminary data.</text>
</comment>
<evidence type="ECO:0000256" key="4">
    <source>
        <dbReference type="ARBA" id="ARBA00022692"/>
    </source>
</evidence>
<dbReference type="OrthoDB" id="6134202at2759"/>
<dbReference type="InterPro" id="IPR000157">
    <property type="entry name" value="TIR_dom"/>
</dbReference>
<comment type="similarity">
    <text evidence="2">Belongs to the Toll-like receptor family.</text>
</comment>
<dbReference type="PROSITE" id="PS51257">
    <property type="entry name" value="PROKAR_LIPOPROTEIN"/>
    <property type="match status" value="1"/>
</dbReference>
<evidence type="ECO:0000313" key="12">
    <source>
        <dbReference type="Proteomes" id="UP000749559"/>
    </source>
</evidence>
<evidence type="ECO:0000256" key="3">
    <source>
        <dbReference type="ARBA" id="ARBA00022614"/>
    </source>
</evidence>
<dbReference type="InterPro" id="IPR035897">
    <property type="entry name" value="Toll_tir_struct_dom_sf"/>
</dbReference>
<dbReference type="InterPro" id="IPR001611">
    <property type="entry name" value="Leu-rich_rpt"/>
</dbReference>